<sequence length="377" mass="42676">MKNNLTILILGGYGRTGKLFCRHLLQETHVNIIVAGRRLKKATEFVNQLKKEFSPQRIAARYVDASDVASLHSALHDIDLLLVAATTTPWAKQIAEAAVATHTDYLDIYFQQTVYPILETLQHQITTAGCCFITQAGFHPGLPATVIRHGADYFDQYDKAIVAFVMNTRLDNSESLYELVDMVADYRPEIYQNGQWKIGTYQDAINIDYGPEFGVRSSMPIDMVEIKSLPESLGLQETGIYTTGFNWFTDYLIFPLIMFSQEIKKGFLRGFWAKILAFGINTFSHPTEGVVFLLKAEGKKDGHLQQIDIISEHDSAYEFTVIPVIACLHQYLDGSIRKTGLWMMGHLVDPGRLLNDMEKMNTRLQICISYRDTDLSN</sequence>
<dbReference type="RefSeq" id="WP_163696192.1">
    <property type="nucleotide sequence ID" value="NZ_QXHD01000003.1"/>
</dbReference>
<accession>A0A6M0RF71</accession>
<proteinExistence type="predicted"/>
<dbReference type="PANTHER" id="PTHR43796:SF2">
    <property type="entry name" value="CARBOXYNORSPERMIDINE SYNTHASE"/>
    <property type="match status" value="1"/>
</dbReference>
<dbReference type="Gene3D" id="3.40.50.720">
    <property type="entry name" value="NAD(P)-binding Rossmann-like Domain"/>
    <property type="match status" value="1"/>
</dbReference>
<dbReference type="SUPFAM" id="SSF51735">
    <property type="entry name" value="NAD(P)-binding Rossmann-fold domains"/>
    <property type="match status" value="1"/>
</dbReference>
<protein>
    <submittedName>
        <fullName evidence="2">KR domain-containing protein</fullName>
    </submittedName>
</protein>
<name>A0A6M0RF71_9CYAN</name>
<evidence type="ECO:0000313" key="3">
    <source>
        <dbReference type="Proteomes" id="UP000481033"/>
    </source>
</evidence>
<keyword evidence="3" id="KW-1185">Reference proteome</keyword>
<dbReference type="PANTHER" id="PTHR43796">
    <property type="entry name" value="CARBOXYNORSPERMIDINE SYNTHASE"/>
    <property type="match status" value="1"/>
</dbReference>
<evidence type="ECO:0000313" key="2">
    <source>
        <dbReference type="EMBL" id="NEZ54550.1"/>
    </source>
</evidence>
<dbReference type="AlphaFoldDB" id="A0A6M0RF71"/>
<dbReference type="InterPro" id="IPR036291">
    <property type="entry name" value="NAD(P)-bd_dom_sf"/>
</dbReference>
<dbReference type="InterPro" id="IPR005097">
    <property type="entry name" value="Sacchrp_dh_NADP-bd"/>
</dbReference>
<gene>
    <name evidence="2" type="ORF">DXZ20_02340</name>
</gene>
<dbReference type="EMBL" id="QXHD01000003">
    <property type="protein sequence ID" value="NEZ54550.1"/>
    <property type="molecule type" value="Genomic_DNA"/>
</dbReference>
<evidence type="ECO:0000259" key="1">
    <source>
        <dbReference type="Pfam" id="PF03435"/>
    </source>
</evidence>
<comment type="caution">
    <text evidence="2">The sequence shown here is derived from an EMBL/GenBank/DDBJ whole genome shotgun (WGS) entry which is preliminary data.</text>
</comment>
<feature type="domain" description="Saccharopine dehydrogenase NADP binding" evidence="1">
    <location>
        <begin position="7"/>
        <end position="115"/>
    </location>
</feature>
<reference evidence="2 3" key="1">
    <citation type="journal article" date="2020" name="Microb. Ecol.">
        <title>Ecogenomics of the Marine Benthic Filamentous Cyanobacterium Adonisia.</title>
        <authorList>
            <person name="Walter J.M."/>
            <person name="Coutinho F.H."/>
            <person name="Leomil L."/>
            <person name="Hargreaves P.I."/>
            <person name="Campeao M.E."/>
            <person name="Vieira V.V."/>
            <person name="Silva B.S."/>
            <person name="Fistarol G.O."/>
            <person name="Salomon P.S."/>
            <person name="Sawabe T."/>
            <person name="Mino S."/>
            <person name="Hosokawa M."/>
            <person name="Miyashita H."/>
            <person name="Maruyama F."/>
            <person name="van Verk M.C."/>
            <person name="Dutilh B.E."/>
            <person name="Thompson C.C."/>
            <person name="Thompson F.L."/>
        </authorList>
    </citation>
    <scope>NUCLEOTIDE SEQUENCE [LARGE SCALE GENOMIC DNA]</scope>
    <source>
        <strain evidence="2 3">CCMR0081</strain>
    </source>
</reference>
<dbReference type="Pfam" id="PF03435">
    <property type="entry name" value="Sacchrp_dh_NADP"/>
    <property type="match status" value="1"/>
</dbReference>
<organism evidence="2 3">
    <name type="scientific">Adonisia turfae CCMR0081</name>
    <dbReference type="NCBI Taxonomy" id="2292702"/>
    <lineage>
        <taxon>Bacteria</taxon>
        <taxon>Bacillati</taxon>
        <taxon>Cyanobacteriota</taxon>
        <taxon>Adonisia</taxon>
        <taxon>Adonisia turfae</taxon>
    </lineage>
</organism>
<dbReference type="Proteomes" id="UP000481033">
    <property type="component" value="Unassembled WGS sequence"/>
</dbReference>